<protein>
    <submittedName>
        <fullName evidence="5">Monosaccharide ABC transporter substrate-binding protein (CUT2 family)</fullName>
    </submittedName>
</protein>
<evidence type="ECO:0000313" key="6">
    <source>
        <dbReference type="Proteomes" id="UP000226079"/>
    </source>
</evidence>
<dbReference type="RefSeq" id="WP_098460431.1">
    <property type="nucleotide sequence ID" value="NZ_PDJC01000001.1"/>
</dbReference>
<evidence type="ECO:0000256" key="2">
    <source>
        <dbReference type="ARBA" id="ARBA00022729"/>
    </source>
</evidence>
<sequence length="370" mass="37506">MKRLIPLVAGMALAALSMSACSAPSTPASSGSAPASSSSAPAQAIKIAFLMPCSTCADRFESKDKPFFIEAVKALDPSIEVIANNAQGDAAVQLQQAEAALTNGAKVLVTSPFTAESGAAMVAKAKAAGASVVAYDGQIEGAVPDAYISFQNEKVGELQGQYLLDNLPKGSKVAMINGDITSAPGLAFKKGAHKVLDPAFASGDLKLAYESDTPGFDPAAGQRSVEQALTKLKDDVQAILTPNDGLGNAAIVALTARGLNGKVLVTGQDATDAGLTSIVAGDQAMTVYKPIKAEAEAAAKIAVALAKGDQATVTSLATQKVNNGTGDIPAMLLDPVVVTAKNIADTVIADGFTTWKTICVGAAAEKCPKQ</sequence>
<evidence type="ECO:0000256" key="3">
    <source>
        <dbReference type="SAM" id="SignalP"/>
    </source>
</evidence>
<dbReference type="Pfam" id="PF13407">
    <property type="entry name" value="Peripla_BP_4"/>
    <property type="match status" value="1"/>
</dbReference>
<dbReference type="GO" id="GO:0030288">
    <property type="term" value="C:outer membrane-bounded periplasmic space"/>
    <property type="evidence" value="ECO:0007669"/>
    <property type="project" value="TreeGrafter"/>
</dbReference>
<dbReference type="EMBL" id="PDJC01000001">
    <property type="protein sequence ID" value="PFG16945.1"/>
    <property type="molecule type" value="Genomic_DNA"/>
</dbReference>
<comment type="subcellular location">
    <subcellularLocation>
        <location evidence="1">Cell envelope</location>
    </subcellularLocation>
</comment>
<reference evidence="5 6" key="1">
    <citation type="submission" date="2017-10" db="EMBL/GenBank/DDBJ databases">
        <title>Sequencing the genomes of 1000 actinobacteria strains.</title>
        <authorList>
            <person name="Klenk H.-P."/>
        </authorList>
    </citation>
    <scope>NUCLEOTIDE SEQUENCE [LARGE SCALE GENOMIC DNA]</scope>
    <source>
        <strain evidence="5 6">DSM 15597</strain>
    </source>
</reference>
<evidence type="ECO:0000256" key="1">
    <source>
        <dbReference type="ARBA" id="ARBA00004196"/>
    </source>
</evidence>
<feature type="chain" id="PRO_5039346212" evidence="3">
    <location>
        <begin position="23"/>
        <end position="370"/>
    </location>
</feature>
<proteinExistence type="predicted"/>
<evidence type="ECO:0000259" key="4">
    <source>
        <dbReference type="Pfam" id="PF13407"/>
    </source>
</evidence>
<dbReference type="InterPro" id="IPR025997">
    <property type="entry name" value="SBP_2_dom"/>
</dbReference>
<keyword evidence="6" id="KW-1185">Reference proteome</keyword>
<accession>A0A2A9CS89</accession>
<dbReference type="InterPro" id="IPR028082">
    <property type="entry name" value="Peripla_BP_I"/>
</dbReference>
<dbReference type="InterPro" id="IPR050555">
    <property type="entry name" value="Bact_Solute-Bind_Prot2"/>
</dbReference>
<dbReference type="PANTHER" id="PTHR30036:SF1">
    <property type="entry name" value="D-XYLOSE-BINDING PERIPLASMIC PROTEIN"/>
    <property type="match status" value="1"/>
</dbReference>
<name>A0A2A9CS89_9ACTN</name>
<feature type="domain" description="Periplasmic binding protein" evidence="4">
    <location>
        <begin position="55"/>
        <end position="309"/>
    </location>
</feature>
<keyword evidence="2 3" id="KW-0732">Signal</keyword>
<dbReference type="GO" id="GO:0030246">
    <property type="term" value="F:carbohydrate binding"/>
    <property type="evidence" value="ECO:0007669"/>
    <property type="project" value="TreeGrafter"/>
</dbReference>
<comment type="caution">
    <text evidence="5">The sequence shown here is derived from an EMBL/GenBank/DDBJ whole genome shotgun (WGS) entry which is preliminary data.</text>
</comment>
<evidence type="ECO:0000313" key="5">
    <source>
        <dbReference type="EMBL" id="PFG16945.1"/>
    </source>
</evidence>
<dbReference type="OrthoDB" id="9773673at2"/>
<dbReference type="SUPFAM" id="SSF53822">
    <property type="entry name" value="Periplasmic binding protein-like I"/>
    <property type="match status" value="1"/>
</dbReference>
<dbReference type="PANTHER" id="PTHR30036">
    <property type="entry name" value="D-XYLOSE-BINDING PERIPLASMIC PROTEIN"/>
    <property type="match status" value="1"/>
</dbReference>
<dbReference type="AlphaFoldDB" id="A0A2A9CS89"/>
<gene>
    <name evidence="5" type="ORF">ATK74_1500</name>
</gene>
<feature type="signal peptide" evidence="3">
    <location>
        <begin position="1"/>
        <end position="22"/>
    </location>
</feature>
<dbReference type="Proteomes" id="UP000226079">
    <property type="component" value="Unassembled WGS sequence"/>
</dbReference>
<dbReference type="PROSITE" id="PS51257">
    <property type="entry name" value="PROKAR_LIPOPROTEIN"/>
    <property type="match status" value="1"/>
</dbReference>
<dbReference type="Gene3D" id="3.40.50.2300">
    <property type="match status" value="2"/>
</dbReference>
<organism evidence="5 6">
    <name type="scientific">Propionicimonas paludicola</name>
    <dbReference type="NCBI Taxonomy" id="185243"/>
    <lineage>
        <taxon>Bacteria</taxon>
        <taxon>Bacillati</taxon>
        <taxon>Actinomycetota</taxon>
        <taxon>Actinomycetes</taxon>
        <taxon>Propionibacteriales</taxon>
        <taxon>Nocardioidaceae</taxon>
        <taxon>Propionicimonas</taxon>
    </lineage>
</organism>